<evidence type="ECO:0000313" key="8">
    <source>
        <dbReference type="EMBL" id="KAI3895958.1"/>
    </source>
</evidence>
<dbReference type="GO" id="GO:0008270">
    <property type="term" value="F:zinc ion binding"/>
    <property type="evidence" value="ECO:0007669"/>
    <property type="project" value="UniProtKB-KW"/>
</dbReference>
<keyword evidence="9" id="KW-1185">Reference proteome</keyword>
<gene>
    <name evidence="8" type="ORF">MKW98_025749</name>
</gene>
<dbReference type="AlphaFoldDB" id="A0AAD4SDE9"/>
<dbReference type="PROSITE" id="PS50089">
    <property type="entry name" value="ZF_RING_2"/>
    <property type="match status" value="1"/>
</dbReference>
<evidence type="ECO:0000256" key="5">
    <source>
        <dbReference type="SAM" id="Coils"/>
    </source>
</evidence>
<organism evidence="8 9">
    <name type="scientific">Papaver atlanticum</name>
    <dbReference type="NCBI Taxonomy" id="357466"/>
    <lineage>
        <taxon>Eukaryota</taxon>
        <taxon>Viridiplantae</taxon>
        <taxon>Streptophyta</taxon>
        <taxon>Embryophyta</taxon>
        <taxon>Tracheophyta</taxon>
        <taxon>Spermatophyta</taxon>
        <taxon>Magnoliopsida</taxon>
        <taxon>Ranunculales</taxon>
        <taxon>Papaveraceae</taxon>
        <taxon>Papaveroideae</taxon>
        <taxon>Papaver</taxon>
    </lineage>
</organism>
<dbReference type="Proteomes" id="UP001202328">
    <property type="component" value="Unassembled WGS sequence"/>
</dbReference>
<comment type="caution">
    <text evidence="8">The sequence shown here is derived from an EMBL/GenBank/DDBJ whole genome shotgun (WGS) entry which is preliminary data.</text>
</comment>
<dbReference type="EMBL" id="JAJJMB010011896">
    <property type="protein sequence ID" value="KAI3895958.1"/>
    <property type="molecule type" value="Genomic_DNA"/>
</dbReference>
<feature type="region of interest" description="Disordered" evidence="6">
    <location>
        <begin position="1"/>
        <end position="21"/>
    </location>
</feature>
<name>A0AAD4SDE9_9MAGN</name>
<evidence type="ECO:0000256" key="2">
    <source>
        <dbReference type="ARBA" id="ARBA00022771"/>
    </source>
</evidence>
<dbReference type="Gene3D" id="3.30.40.10">
    <property type="entry name" value="Zinc/RING finger domain, C3HC4 (zinc finger)"/>
    <property type="match status" value="1"/>
</dbReference>
<evidence type="ECO:0000259" key="7">
    <source>
        <dbReference type="PROSITE" id="PS50089"/>
    </source>
</evidence>
<evidence type="ECO:0000256" key="4">
    <source>
        <dbReference type="PROSITE-ProRule" id="PRU00175"/>
    </source>
</evidence>
<dbReference type="PANTHER" id="PTHR42647:SF10">
    <property type="entry name" value="F2G19.2"/>
    <property type="match status" value="1"/>
</dbReference>
<dbReference type="CDD" id="cd16649">
    <property type="entry name" value="mRING-HC-C3HC5_CGRF1-like"/>
    <property type="match status" value="1"/>
</dbReference>
<keyword evidence="2 4" id="KW-0863">Zinc-finger</keyword>
<dbReference type="PANTHER" id="PTHR42647">
    <property type="entry name" value="SBP (S-RIBONUCLEASE BINDING PROTEIN) FAMILY PROTEIN"/>
    <property type="match status" value="1"/>
</dbReference>
<dbReference type="InterPro" id="IPR001841">
    <property type="entry name" value="Znf_RING"/>
</dbReference>
<accession>A0AAD4SDE9</accession>
<evidence type="ECO:0000256" key="6">
    <source>
        <dbReference type="SAM" id="MobiDB-lite"/>
    </source>
</evidence>
<feature type="domain" description="RING-type" evidence="7">
    <location>
        <begin position="301"/>
        <end position="336"/>
    </location>
</feature>
<protein>
    <recommendedName>
        <fullName evidence="7">RING-type domain-containing protein</fullName>
    </recommendedName>
</protein>
<evidence type="ECO:0000256" key="3">
    <source>
        <dbReference type="ARBA" id="ARBA00022833"/>
    </source>
</evidence>
<dbReference type="FunFam" id="3.30.40.10:FF:000239">
    <property type="entry name" value="probable BOI-related E3 ubiquitin-protein ligase 2"/>
    <property type="match status" value="1"/>
</dbReference>
<dbReference type="GO" id="GO:0004842">
    <property type="term" value="F:ubiquitin-protein transferase activity"/>
    <property type="evidence" value="ECO:0007669"/>
    <property type="project" value="TreeGrafter"/>
</dbReference>
<reference evidence="8" key="1">
    <citation type="submission" date="2022-04" db="EMBL/GenBank/DDBJ databases">
        <title>A functionally conserved STORR gene fusion in Papaver species that diverged 16.8 million years ago.</title>
        <authorList>
            <person name="Catania T."/>
        </authorList>
    </citation>
    <scope>NUCLEOTIDE SEQUENCE</scope>
    <source>
        <strain evidence="8">S-188037</strain>
    </source>
</reference>
<proteinExistence type="predicted"/>
<dbReference type="InterPro" id="IPR013083">
    <property type="entry name" value="Znf_RING/FYVE/PHD"/>
</dbReference>
<evidence type="ECO:0000313" key="9">
    <source>
        <dbReference type="Proteomes" id="UP001202328"/>
    </source>
</evidence>
<evidence type="ECO:0000256" key="1">
    <source>
        <dbReference type="ARBA" id="ARBA00022723"/>
    </source>
</evidence>
<sequence>MATIPHHRQQQQQHFHQQSKSSFRYETTNSCIDFGDQFLEKKILQILIDFVVFLFRNLFTIDNQMHNSTSFVDQSQLQYIPPYSSGEGGGVDRRWINGFQPKKMRLIKEEELDTNNNNFLTGLLPTRSVPTGLGLSLDDKSSVEFQSSLLLDDSISKELQRQDAEIDHLIKVQGEQLRQTIQKKVHANQLQTISFVNERTLQKLREKEMEVEDVNKKNSELEEQIRVLLVDAGNWRQQAKSNENMINALRINLQKVSVQNKDSKEGCGDSELDDTASFCNGGTTNQLVCKEKKGLEKLMTCKVCGYNEACMLLLPCRHLCLCKNCESKVSFCPLCQISKFIGMEVYM</sequence>
<dbReference type="Pfam" id="PF13920">
    <property type="entry name" value="zf-C3HC4_3"/>
    <property type="match status" value="1"/>
</dbReference>
<feature type="coiled-coil region" evidence="5">
    <location>
        <begin position="197"/>
        <end position="231"/>
    </location>
</feature>
<keyword evidence="3" id="KW-0862">Zinc</keyword>
<keyword evidence="5" id="KW-0175">Coiled coil</keyword>
<keyword evidence="1" id="KW-0479">Metal-binding</keyword>